<reference evidence="13 15" key="3">
    <citation type="submission" date="2019-03" db="EMBL/GenBank/DDBJ databases">
        <authorList>
            <consortium name="Pathogen Informatics"/>
        </authorList>
    </citation>
    <scope>NUCLEOTIDE SEQUENCE [LARGE SCALE GENOMIC DNA]</scope>
    <source>
        <strain evidence="13 15">NCTC12282</strain>
    </source>
</reference>
<dbReference type="GO" id="GO:0000156">
    <property type="term" value="F:phosphorelay response regulator activity"/>
    <property type="evidence" value="ECO:0007669"/>
    <property type="project" value="TreeGrafter"/>
</dbReference>
<accession>A0A2C6DMV2</accession>
<dbReference type="PROSITE" id="PS51755">
    <property type="entry name" value="OMPR_PHOB"/>
    <property type="match status" value="1"/>
</dbReference>
<dbReference type="EMBL" id="PDDX01000001">
    <property type="protein sequence ID" value="PHI30547.1"/>
    <property type="molecule type" value="Genomic_DNA"/>
</dbReference>
<dbReference type="Proteomes" id="UP000224974">
    <property type="component" value="Unassembled WGS sequence"/>
</dbReference>
<dbReference type="EMBL" id="CAADJA010000002">
    <property type="protein sequence ID" value="VFS49890.1"/>
    <property type="molecule type" value="Genomic_DNA"/>
</dbReference>
<feature type="domain" description="OmpR/PhoB-type" evidence="11">
    <location>
        <begin position="124"/>
        <end position="218"/>
    </location>
</feature>
<evidence type="ECO:0000256" key="7">
    <source>
        <dbReference type="ARBA" id="ARBA00023163"/>
    </source>
</evidence>
<evidence type="ECO:0000259" key="11">
    <source>
        <dbReference type="PROSITE" id="PS51755"/>
    </source>
</evidence>
<dbReference type="GO" id="GO:0006355">
    <property type="term" value="P:regulation of DNA-templated transcription"/>
    <property type="evidence" value="ECO:0007669"/>
    <property type="project" value="InterPro"/>
</dbReference>
<reference evidence="14" key="2">
    <citation type="submission" date="2017-09" db="EMBL/GenBank/DDBJ databases">
        <title>FDA dAtabase for Regulatory Grade micrObial Sequences (FDA-ARGOS): Supporting development and validation of Infectious Disease Dx tests.</title>
        <authorList>
            <person name="Minogue T."/>
            <person name="Wolcott M."/>
            <person name="Wasieloski L."/>
            <person name="Aguilar W."/>
            <person name="Moore D."/>
            <person name="Tallon L."/>
            <person name="Sadzewicz L."/>
            <person name="Ott S."/>
            <person name="Zhao X."/>
            <person name="Nagaraj S."/>
            <person name="Vavikolanu K."/>
            <person name="Aluvathingal J."/>
            <person name="Nadendla S."/>
            <person name="Sichtig H."/>
        </authorList>
    </citation>
    <scope>NUCLEOTIDE SEQUENCE [LARGE SCALE GENOMIC DNA]</scope>
    <source>
        <strain evidence="14">FDAARGOS_387</strain>
    </source>
</reference>
<evidence type="ECO:0000256" key="1">
    <source>
        <dbReference type="ARBA" id="ARBA00004496"/>
    </source>
</evidence>
<dbReference type="Proteomes" id="UP000373449">
    <property type="component" value="Unassembled WGS sequence"/>
</dbReference>
<evidence type="ECO:0000256" key="3">
    <source>
        <dbReference type="ARBA" id="ARBA00022553"/>
    </source>
</evidence>
<dbReference type="PANTHER" id="PTHR48111:SF35">
    <property type="entry name" value="TRANSCRIPTIONAL REGULATORY PROTEIN QSEB"/>
    <property type="match status" value="1"/>
</dbReference>
<dbReference type="Gene3D" id="1.10.10.10">
    <property type="entry name" value="Winged helix-like DNA-binding domain superfamily/Winged helix DNA-binding domain"/>
    <property type="match status" value="1"/>
</dbReference>
<dbReference type="RefSeq" id="WP_029092755.1">
    <property type="nucleotide sequence ID" value="NZ_CAADJA010000002.1"/>
</dbReference>
<dbReference type="GO" id="GO:0005829">
    <property type="term" value="C:cytosol"/>
    <property type="evidence" value="ECO:0007669"/>
    <property type="project" value="TreeGrafter"/>
</dbReference>
<comment type="subcellular location">
    <subcellularLocation>
        <location evidence="1">Cytoplasm</location>
    </subcellularLocation>
</comment>
<dbReference type="GO" id="GO:0032993">
    <property type="term" value="C:protein-DNA complex"/>
    <property type="evidence" value="ECO:0007669"/>
    <property type="project" value="TreeGrafter"/>
</dbReference>
<dbReference type="InterPro" id="IPR036388">
    <property type="entry name" value="WH-like_DNA-bd_sf"/>
</dbReference>
<dbReference type="OrthoDB" id="9802426at2"/>
<dbReference type="Pfam" id="PF00072">
    <property type="entry name" value="Response_reg"/>
    <property type="match status" value="1"/>
</dbReference>
<evidence type="ECO:0000256" key="4">
    <source>
        <dbReference type="ARBA" id="ARBA00023012"/>
    </source>
</evidence>
<keyword evidence="5" id="KW-0805">Transcription regulation</keyword>
<keyword evidence="6 9" id="KW-0238">DNA-binding</keyword>
<proteinExistence type="predicted"/>
<keyword evidence="7" id="KW-0804">Transcription</keyword>
<gene>
    <name evidence="13" type="primary">basR_2</name>
    <name evidence="12" type="ORF">CRN84_14965</name>
    <name evidence="13" type="ORF">NCTC12282_04230</name>
</gene>
<dbReference type="CDD" id="cd17624">
    <property type="entry name" value="REC_OmpR_PmrA-like"/>
    <property type="match status" value="1"/>
</dbReference>
<dbReference type="SUPFAM" id="SSF52172">
    <property type="entry name" value="CheY-like"/>
    <property type="match status" value="1"/>
</dbReference>
<evidence type="ECO:0000313" key="15">
    <source>
        <dbReference type="Proteomes" id="UP000373449"/>
    </source>
</evidence>
<evidence type="ECO:0000256" key="9">
    <source>
        <dbReference type="PROSITE-ProRule" id="PRU01091"/>
    </source>
</evidence>
<evidence type="ECO:0000259" key="10">
    <source>
        <dbReference type="PROSITE" id="PS50110"/>
    </source>
</evidence>
<evidence type="ECO:0000256" key="2">
    <source>
        <dbReference type="ARBA" id="ARBA00022490"/>
    </source>
</evidence>
<feature type="domain" description="Response regulatory" evidence="10">
    <location>
        <begin position="2"/>
        <end position="116"/>
    </location>
</feature>
<dbReference type="FunFam" id="3.40.50.2300:FF:000002">
    <property type="entry name" value="DNA-binding response regulator PhoP"/>
    <property type="match status" value="1"/>
</dbReference>
<dbReference type="InterPro" id="IPR039420">
    <property type="entry name" value="WalR-like"/>
</dbReference>
<dbReference type="CDD" id="cd00383">
    <property type="entry name" value="trans_reg_C"/>
    <property type="match status" value="1"/>
</dbReference>
<dbReference type="Pfam" id="PF00486">
    <property type="entry name" value="Trans_reg_C"/>
    <property type="match status" value="1"/>
</dbReference>
<dbReference type="GO" id="GO:0000976">
    <property type="term" value="F:transcription cis-regulatory region binding"/>
    <property type="evidence" value="ECO:0007669"/>
    <property type="project" value="TreeGrafter"/>
</dbReference>
<dbReference type="Gene3D" id="6.10.250.690">
    <property type="match status" value="1"/>
</dbReference>
<feature type="DNA-binding region" description="OmpR/PhoB-type" evidence="9">
    <location>
        <begin position="124"/>
        <end position="218"/>
    </location>
</feature>
<dbReference type="PANTHER" id="PTHR48111">
    <property type="entry name" value="REGULATOR OF RPOS"/>
    <property type="match status" value="1"/>
</dbReference>
<dbReference type="AlphaFoldDB" id="A0A2C6DMV2"/>
<dbReference type="PROSITE" id="PS50110">
    <property type="entry name" value="RESPONSE_REGULATORY"/>
    <property type="match status" value="1"/>
</dbReference>
<keyword evidence="2" id="KW-0963">Cytoplasm</keyword>
<name>A0A2C6DMV2_9GAMM</name>
<keyword evidence="4" id="KW-0902">Two-component regulatory system</keyword>
<sequence length="220" mass="24695">MRILLIEDDMLIGDGIHVGLAELGFTIDWFTDGLIGQQAIDSAPYDAVILDLSLPGIDGMDILRTWRKNGRDEPVLILTARDALSQRVSGLQLGADDYLCKPFALEEVAARLQALIRRRSGQLSSIIQYSDIVFDTSNFSVTKEGMPVVLTSREIKLLELFLLNQNRVLNKSFIQEKLYSWSDDVSSNTVEVHIHNLRHKLGKHLIRTIYGIGYILGEEA</sequence>
<dbReference type="InterPro" id="IPR001867">
    <property type="entry name" value="OmpR/PhoB-type_DNA-bd"/>
</dbReference>
<evidence type="ECO:0000313" key="13">
    <source>
        <dbReference type="EMBL" id="VFS49890.1"/>
    </source>
</evidence>
<dbReference type="InterPro" id="IPR011006">
    <property type="entry name" value="CheY-like_superfamily"/>
</dbReference>
<dbReference type="InterPro" id="IPR001789">
    <property type="entry name" value="Sig_transdc_resp-reg_receiver"/>
</dbReference>
<protein>
    <submittedName>
        <fullName evidence="12">DNA-binding response regulator</fullName>
    </submittedName>
    <submittedName>
        <fullName evidence="13">Transcriptional regulatory protein BasR</fullName>
    </submittedName>
</protein>
<feature type="modified residue" description="4-aspartylphosphate" evidence="8">
    <location>
        <position position="51"/>
    </location>
</feature>
<evidence type="ECO:0000313" key="14">
    <source>
        <dbReference type="Proteomes" id="UP000224974"/>
    </source>
</evidence>
<dbReference type="Gene3D" id="3.40.50.2300">
    <property type="match status" value="1"/>
</dbReference>
<reference evidence="12" key="1">
    <citation type="submission" date="2017-09" db="EMBL/GenBank/DDBJ databases">
        <title>FDA dAtabase for Regulatory Grade micrObial Sequences (FDA-ARGOS): Supporting development and validation of Infectious Disease Dx tests.</title>
        <authorList>
            <person name="Minogue T."/>
            <person name="Wolcott M."/>
            <person name="Wasieloski L."/>
            <person name="Aguilar W."/>
            <person name="Moore D."/>
            <person name="Tallon L.J."/>
            <person name="Sadzewicz L."/>
            <person name="Ott S."/>
            <person name="Zhao X."/>
            <person name="Nagaraj S."/>
            <person name="Vavikolanu K."/>
            <person name="Aluvathingal J."/>
            <person name="Nadendla S."/>
            <person name="Sichtig H."/>
        </authorList>
    </citation>
    <scope>NUCLEOTIDE SEQUENCE</scope>
    <source>
        <strain evidence="12">FDAARGOS_387</strain>
    </source>
</reference>
<evidence type="ECO:0000256" key="8">
    <source>
        <dbReference type="PROSITE-ProRule" id="PRU00169"/>
    </source>
</evidence>
<keyword evidence="14" id="KW-1185">Reference proteome</keyword>
<evidence type="ECO:0000256" key="6">
    <source>
        <dbReference type="ARBA" id="ARBA00023125"/>
    </source>
</evidence>
<dbReference type="SMART" id="SM00862">
    <property type="entry name" value="Trans_reg_C"/>
    <property type="match status" value="1"/>
</dbReference>
<organism evidence="12 14">
    <name type="scientific">Budvicia aquatica</name>
    <dbReference type="NCBI Taxonomy" id="82979"/>
    <lineage>
        <taxon>Bacteria</taxon>
        <taxon>Pseudomonadati</taxon>
        <taxon>Pseudomonadota</taxon>
        <taxon>Gammaproteobacteria</taxon>
        <taxon>Enterobacterales</taxon>
        <taxon>Budviciaceae</taxon>
        <taxon>Budvicia</taxon>
    </lineage>
</organism>
<keyword evidence="3 8" id="KW-0597">Phosphoprotein</keyword>
<dbReference type="SMART" id="SM00448">
    <property type="entry name" value="REC"/>
    <property type="match status" value="1"/>
</dbReference>
<evidence type="ECO:0000313" key="12">
    <source>
        <dbReference type="EMBL" id="PHI30547.1"/>
    </source>
</evidence>
<dbReference type="STRING" id="1111728.GCA_000427805_00099"/>
<evidence type="ECO:0000256" key="5">
    <source>
        <dbReference type="ARBA" id="ARBA00023015"/>
    </source>
</evidence>